<dbReference type="SUPFAM" id="SSF55797">
    <property type="entry name" value="PR-1-like"/>
    <property type="match status" value="1"/>
</dbReference>
<dbReference type="RefSeq" id="XP_043166396.1">
    <property type="nucleotide sequence ID" value="XM_043310461.1"/>
</dbReference>
<feature type="chain" id="PRO_5035251759" description="SCP domain-containing protein" evidence="2">
    <location>
        <begin position="18"/>
        <end position="291"/>
    </location>
</feature>
<dbReference type="SMART" id="SM00198">
    <property type="entry name" value="SCP"/>
    <property type="match status" value="1"/>
</dbReference>
<dbReference type="PRINTS" id="PR00837">
    <property type="entry name" value="V5TPXLIKE"/>
</dbReference>
<dbReference type="OrthoDB" id="337038at2759"/>
<dbReference type="InterPro" id="IPR035940">
    <property type="entry name" value="CAP_sf"/>
</dbReference>
<feature type="compositionally biased region" description="Polar residues" evidence="1">
    <location>
        <begin position="52"/>
        <end position="61"/>
    </location>
</feature>
<dbReference type="Proteomes" id="UP000676310">
    <property type="component" value="Unassembled WGS sequence"/>
</dbReference>
<dbReference type="InterPro" id="IPR001283">
    <property type="entry name" value="CRISP-related"/>
</dbReference>
<evidence type="ECO:0000256" key="1">
    <source>
        <dbReference type="SAM" id="MobiDB-lite"/>
    </source>
</evidence>
<accession>A0A8J2HYG3</accession>
<gene>
    <name evidence="4" type="ORF">ALTATR162_LOCUS2855</name>
</gene>
<dbReference type="EMBL" id="CAJRGZ010000016">
    <property type="protein sequence ID" value="CAG5152643.1"/>
    <property type="molecule type" value="Genomic_DNA"/>
</dbReference>
<dbReference type="GeneID" id="67014346"/>
<dbReference type="AlphaFoldDB" id="A0A8J2HYG3"/>
<keyword evidence="2" id="KW-0732">Signal</keyword>
<evidence type="ECO:0000256" key="2">
    <source>
        <dbReference type="SAM" id="SignalP"/>
    </source>
</evidence>
<dbReference type="PRINTS" id="PR00838">
    <property type="entry name" value="V5ALLERGEN"/>
</dbReference>
<dbReference type="Pfam" id="PF00188">
    <property type="entry name" value="CAP"/>
    <property type="match status" value="1"/>
</dbReference>
<evidence type="ECO:0000259" key="3">
    <source>
        <dbReference type="SMART" id="SM00198"/>
    </source>
</evidence>
<organism evidence="4 5">
    <name type="scientific">Alternaria atra</name>
    <dbReference type="NCBI Taxonomy" id="119953"/>
    <lineage>
        <taxon>Eukaryota</taxon>
        <taxon>Fungi</taxon>
        <taxon>Dikarya</taxon>
        <taxon>Ascomycota</taxon>
        <taxon>Pezizomycotina</taxon>
        <taxon>Dothideomycetes</taxon>
        <taxon>Pleosporomycetidae</taxon>
        <taxon>Pleosporales</taxon>
        <taxon>Pleosporineae</taxon>
        <taxon>Pleosporaceae</taxon>
        <taxon>Alternaria</taxon>
        <taxon>Alternaria sect. Ulocladioides</taxon>
    </lineage>
</organism>
<feature type="signal peptide" evidence="2">
    <location>
        <begin position="1"/>
        <end position="17"/>
    </location>
</feature>
<comment type="caution">
    <text evidence="4">The sequence shown here is derived from an EMBL/GenBank/DDBJ whole genome shotgun (WGS) entry which is preliminary data.</text>
</comment>
<reference evidence="4" key="1">
    <citation type="submission" date="2021-05" db="EMBL/GenBank/DDBJ databases">
        <authorList>
            <person name="Stam R."/>
        </authorList>
    </citation>
    <scope>NUCLEOTIDE SEQUENCE</scope>
    <source>
        <strain evidence="4">CS162</strain>
    </source>
</reference>
<proteinExistence type="predicted"/>
<protein>
    <recommendedName>
        <fullName evidence="3">SCP domain-containing protein</fullName>
    </recommendedName>
</protein>
<dbReference type="Gene3D" id="3.40.33.10">
    <property type="entry name" value="CAP"/>
    <property type="match status" value="1"/>
</dbReference>
<sequence length="291" mass="31057">MLYSVLIAASLVASVLARSQLHGRQPKMVYETKIVIQTIMITLTQGYTPPMSTSSALSSITHPAATPTPEPKPEPSTSSSSKVPNPPAISQAPIPIYSPPPKAVAPVHDHPWGTDQAYLSAGPDYQAVVLFHHNAARANHEAAPLTWDSECESNARIAASRCSFEHYIPKGAGQGQNLFVVSGDAFNATAGISESWYRGELTPMIPWFGKSNLPHEVFEQVGHLTQMVWKETTKVGCVSLDCGGAMTVNGKGSAMNKYTVCNYAPAGNVRDQYAANVASPISPANLVGWAD</sequence>
<feature type="region of interest" description="Disordered" evidence="1">
    <location>
        <begin position="52"/>
        <end position="95"/>
    </location>
</feature>
<dbReference type="InterPro" id="IPR002413">
    <property type="entry name" value="V5_allergen-like"/>
</dbReference>
<feature type="domain" description="SCP" evidence="3">
    <location>
        <begin position="124"/>
        <end position="271"/>
    </location>
</feature>
<dbReference type="PANTHER" id="PTHR10334">
    <property type="entry name" value="CYSTEINE-RICH SECRETORY PROTEIN-RELATED"/>
    <property type="match status" value="1"/>
</dbReference>
<dbReference type="InterPro" id="IPR014044">
    <property type="entry name" value="CAP_dom"/>
</dbReference>
<evidence type="ECO:0000313" key="4">
    <source>
        <dbReference type="EMBL" id="CAG5152643.1"/>
    </source>
</evidence>
<dbReference type="CDD" id="cd05380">
    <property type="entry name" value="CAP_euk"/>
    <property type="match status" value="1"/>
</dbReference>
<name>A0A8J2HYG3_9PLEO</name>
<keyword evidence="5" id="KW-1185">Reference proteome</keyword>
<evidence type="ECO:0000313" key="5">
    <source>
        <dbReference type="Proteomes" id="UP000676310"/>
    </source>
</evidence>